<sequence length="564" mass="65871">MNESKVLVLENSKRIKFSDENQDEQNKSDEAQEFSNIKEDVQPNTDEHSPETTQEDDATSFTFPIEIILKIISYLNDKEDLFNSFCLSKEIYICMYKSPDIMRNIVYKLNCGDDEKFLKYRGKFIRRLVLACFKEDRKFFLPSLNYTPNVEDLTLDDLRKSRRSLYYVETATDWESGTDDGSVLTLSDDESDNQEFIDQEYRNIRVNSYINLNKLQSLTITNVFRESIKSLRVENLVKLSVTFEYGYNTFVIFVDFFCELKHLKELIFNGYIKFPFPNRDYKKTALCKLRKIHMSFCSNLKNNKNFGRFLEAQATEVEEMNLGLNLNEDIFDTIFMKFAKLRRLTLSFSESYNFLSSDHPEWELPTLKYYKQSYGTTINLLNLANKFPNLKTFVGSSNLSVNLENFGHKFLDLNVEGIAKLINGQFLTILLSSIDVKLLDLNELKSASFPNLICLKADTIIGFNKDDWKDFTIGLKSLEHVSFKNLDNRSIEDMPLPSFISIIFMHLKDIKTLKTVRLSFNNETITIDLAQKSVKYSWSLDYDCSYLKDVLNIFTDFELLECKN</sequence>
<reference evidence="2" key="1">
    <citation type="submission" date="2022-01" db="EMBL/GenBank/DDBJ databases">
        <authorList>
            <person name="King R."/>
        </authorList>
    </citation>
    <scope>NUCLEOTIDE SEQUENCE</scope>
</reference>
<protein>
    <recommendedName>
        <fullName evidence="4">F-box domain-containing protein</fullName>
    </recommendedName>
</protein>
<evidence type="ECO:0000256" key="1">
    <source>
        <dbReference type="SAM" id="MobiDB-lite"/>
    </source>
</evidence>
<reference evidence="2" key="2">
    <citation type="submission" date="2022-10" db="EMBL/GenBank/DDBJ databases">
        <authorList>
            <consortium name="ENA_rothamsted_submissions"/>
            <consortium name="culmorum"/>
            <person name="King R."/>
        </authorList>
    </citation>
    <scope>NUCLEOTIDE SEQUENCE</scope>
</reference>
<gene>
    <name evidence="2" type="ORF">CHIRRI_LOCUS11962</name>
</gene>
<evidence type="ECO:0008006" key="4">
    <source>
        <dbReference type="Google" id="ProtNLM"/>
    </source>
</evidence>
<dbReference type="EMBL" id="OU895879">
    <property type="protein sequence ID" value="CAG9809133.1"/>
    <property type="molecule type" value="Genomic_DNA"/>
</dbReference>
<organism evidence="2 3">
    <name type="scientific">Chironomus riparius</name>
    <dbReference type="NCBI Taxonomy" id="315576"/>
    <lineage>
        <taxon>Eukaryota</taxon>
        <taxon>Metazoa</taxon>
        <taxon>Ecdysozoa</taxon>
        <taxon>Arthropoda</taxon>
        <taxon>Hexapoda</taxon>
        <taxon>Insecta</taxon>
        <taxon>Pterygota</taxon>
        <taxon>Neoptera</taxon>
        <taxon>Endopterygota</taxon>
        <taxon>Diptera</taxon>
        <taxon>Nematocera</taxon>
        <taxon>Chironomoidea</taxon>
        <taxon>Chironomidae</taxon>
        <taxon>Chironominae</taxon>
        <taxon>Chironomus</taxon>
    </lineage>
</organism>
<feature type="region of interest" description="Disordered" evidence="1">
    <location>
        <begin position="16"/>
        <end position="56"/>
    </location>
</feature>
<proteinExistence type="predicted"/>
<accession>A0A9N9WYR3</accession>
<dbReference type="Proteomes" id="UP001153620">
    <property type="component" value="Chromosome 3"/>
</dbReference>
<evidence type="ECO:0000313" key="2">
    <source>
        <dbReference type="EMBL" id="CAG9809133.1"/>
    </source>
</evidence>
<name>A0A9N9WYR3_9DIPT</name>
<feature type="compositionally biased region" description="Basic and acidic residues" evidence="1">
    <location>
        <begin position="16"/>
        <end position="50"/>
    </location>
</feature>
<dbReference type="AlphaFoldDB" id="A0A9N9WYR3"/>
<evidence type="ECO:0000313" key="3">
    <source>
        <dbReference type="Proteomes" id="UP001153620"/>
    </source>
</evidence>
<keyword evidence="3" id="KW-1185">Reference proteome</keyword>
<dbReference type="SUPFAM" id="SSF52047">
    <property type="entry name" value="RNI-like"/>
    <property type="match status" value="1"/>
</dbReference>